<dbReference type="PROSITE" id="PS50801">
    <property type="entry name" value="STAS"/>
    <property type="match status" value="1"/>
</dbReference>
<evidence type="ECO:0000259" key="1">
    <source>
        <dbReference type="PROSITE" id="PS50801"/>
    </source>
</evidence>
<feature type="domain" description="STAS" evidence="1">
    <location>
        <begin position="36"/>
        <end position="113"/>
    </location>
</feature>
<dbReference type="SUPFAM" id="SSF52091">
    <property type="entry name" value="SpoIIaa-like"/>
    <property type="match status" value="1"/>
</dbReference>
<accession>A0A518DSD1</accession>
<dbReference type="KEGG" id="lcre:Pla8534_25590"/>
<dbReference type="Proteomes" id="UP000317648">
    <property type="component" value="Chromosome"/>
</dbReference>
<dbReference type="AlphaFoldDB" id="A0A518DSD1"/>
<dbReference type="InterPro" id="IPR002645">
    <property type="entry name" value="STAS_dom"/>
</dbReference>
<protein>
    <recommendedName>
        <fullName evidence="1">STAS domain-containing protein</fullName>
    </recommendedName>
</protein>
<evidence type="ECO:0000313" key="2">
    <source>
        <dbReference type="EMBL" id="QDU94752.1"/>
    </source>
</evidence>
<sequence>MTNACLSLVLRTGVLVARISPETLQGPACTQFFGELKQVMHDDRVSRLVLDLGQVAGLMPEAIDLIAEFGGDLHSGGGWMRLANVSTTVRNALTTTNLPYRFDIRSTLGEAIA</sequence>
<gene>
    <name evidence="2" type="ORF">Pla8534_25590</name>
</gene>
<dbReference type="InterPro" id="IPR036513">
    <property type="entry name" value="STAS_dom_sf"/>
</dbReference>
<proteinExistence type="predicted"/>
<keyword evidence="3" id="KW-1185">Reference proteome</keyword>
<dbReference type="Gene3D" id="3.30.750.24">
    <property type="entry name" value="STAS domain"/>
    <property type="match status" value="1"/>
</dbReference>
<evidence type="ECO:0000313" key="3">
    <source>
        <dbReference type="Proteomes" id="UP000317648"/>
    </source>
</evidence>
<organism evidence="2 3">
    <name type="scientific">Lignipirellula cremea</name>
    <dbReference type="NCBI Taxonomy" id="2528010"/>
    <lineage>
        <taxon>Bacteria</taxon>
        <taxon>Pseudomonadati</taxon>
        <taxon>Planctomycetota</taxon>
        <taxon>Planctomycetia</taxon>
        <taxon>Pirellulales</taxon>
        <taxon>Pirellulaceae</taxon>
        <taxon>Lignipirellula</taxon>
    </lineage>
</organism>
<reference evidence="2 3" key="1">
    <citation type="submission" date="2019-02" db="EMBL/GenBank/DDBJ databases">
        <title>Deep-cultivation of Planctomycetes and their phenomic and genomic characterization uncovers novel biology.</title>
        <authorList>
            <person name="Wiegand S."/>
            <person name="Jogler M."/>
            <person name="Boedeker C."/>
            <person name="Pinto D."/>
            <person name="Vollmers J."/>
            <person name="Rivas-Marin E."/>
            <person name="Kohn T."/>
            <person name="Peeters S.H."/>
            <person name="Heuer A."/>
            <person name="Rast P."/>
            <person name="Oberbeckmann S."/>
            <person name="Bunk B."/>
            <person name="Jeske O."/>
            <person name="Meyerdierks A."/>
            <person name="Storesund J.E."/>
            <person name="Kallscheuer N."/>
            <person name="Luecker S."/>
            <person name="Lage O.M."/>
            <person name="Pohl T."/>
            <person name="Merkel B.J."/>
            <person name="Hornburger P."/>
            <person name="Mueller R.-W."/>
            <person name="Bruemmer F."/>
            <person name="Labrenz M."/>
            <person name="Spormann A.M."/>
            <person name="Op den Camp H."/>
            <person name="Overmann J."/>
            <person name="Amann R."/>
            <person name="Jetten M.S.M."/>
            <person name="Mascher T."/>
            <person name="Medema M.H."/>
            <person name="Devos D.P."/>
            <person name="Kaster A.-K."/>
            <person name="Ovreas L."/>
            <person name="Rohde M."/>
            <person name="Galperin M.Y."/>
            <person name="Jogler C."/>
        </authorList>
    </citation>
    <scope>NUCLEOTIDE SEQUENCE [LARGE SCALE GENOMIC DNA]</scope>
    <source>
        <strain evidence="2 3">Pla85_3_4</strain>
    </source>
</reference>
<dbReference type="EMBL" id="CP036433">
    <property type="protein sequence ID" value="QDU94752.1"/>
    <property type="molecule type" value="Genomic_DNA"/>
</dbReference>
<name>A0A518DSD1_9BACT</name>